<dbReference type="Proteomes" id="UP000002051">
    <property type="component" value="Chromosome 3"/>
</dbReference>
<dbReference type="InterPro" id="IPR000719">
    <property type="entry name" value="Prot_kinase_dom"/>
</dbReference>
<dbReference type="AlphaFoldDB" id="G7J6Q7"/>
<accession>G7J6Q7</accession>
<keyword evidence="17" id="KW-1185">Reference proteome</keyword>
<evidence type="ECO:0000259" key="13">
    <source>
        <dbReference type="PROSITE" id="PS50011"/>
    </source>
</evidence>
<dbReference type="GO" id="GO:0005886">
    <property type="term" value="C:plasma membrane"/>
    <property type="evidence" value="ECO:0007669"/>
    <property type="project" value="UniProtKB-SubCell"/>
</dbReference>
<dbReference type="FunFam" id="1.10.510.10:FF:000468">
    <property type="entry name" value="PTI1-like tyrosine-protein kinase 3"/>
    <property type="match status" value="1"/>
</dbReference>
<dbReference type="PaxDb" id="3880-AES71639"/>
<feature type="region of interest" description="Disordered" evidence="10">
    <location>
        <begin position="237"/>
        <end position="256"/>
    </location>
</feature>
<evidence type="ECO:0000256" key="9">
    <source>
        <dbReference type="ARBA" id="ARBA00023157"/>
    </source>
</evidence>
<organism evidence="15 17">
    <name type="scientific">Medicago truncatula</name>
    <name type="common">Barrel medic</name>
    <name type="synonym">Medicago tribuloides</name>
    <dbReference type="NCBI Taxonomy" id="3880"/>
    <lineage>
        <taxon>Eukaryota</taxon>
        <taxon>Viridiplantae</taxon>
        <taxon>Streptophyta</taxon>
        <taxon>Embryophyta</taxon>
        <taxon>Tracheophyta</taxon>
        <taxon>Spermatophyta</taxon>
        <taxon>Magnoliopsida</taxon>
        <taxon>eudicotyledons</taxon>
        <taxon>Gunneridae</taxon>
        <taxon>Pentapetalae</taxon>
        <taxon>rosids</taxon>
        <taxon>fabids</taxon>
        <taxon>Fabales</taxon>
        <taxon>Fabaceae</taxon>
        <taxon>Papilionoideae</taxon>
        <taxon>50 kb inversion clade</taxon>
        <taxon>NPAAA clade</taxon>
        <taxon>Hologalegina</taxon>
        <taxon>IRL clade</taxon>
        <taxon>Trifolieae</taxon>
        <taxon>Medicago</taxon>
    </lineage>
</organism>
<dbReference type="HOGENOM" id="CLU_000288_99_1_1"/>
<evidence type="ECO:0000256" key="1">
    <source>
        <dbReference type="ARBA" id="ARBA00004162"/>
    </source>
</evidence>
<evidence type="ECO:0000256" key="10">
    <source>
        <dbReference type="SAM" id="MobiDB-lite"/>
    </source>
</evidence>
<reference evidence="15 17" key="1">
    <citation type="journal article" date="2011" name="Nature">
        <title>The Medicago genome provides insight into the evolution of rhizobial symbioses.</title>
        <authorList>
            <person name="Young N.D."/>
            <person name="Debelle F."/>
            <person name="Oldroyd G.E."/>
            <person name="Geurts R."/>
            <person name="Cannon S.B."/>
            <person name="Udvardi M.K."/>
            <person name="Benedito V.A."/>
            <person name="Mayer K.F."/>
            <person name="Gouzy J."/>
            <person name="Schoof H."/>
            <person name="Van de Peer Y."/>
            <person name="Proost S."/>
            <person name="Cook D.R."/>
            <person name="Meyers B.C."/>
            <person name="Spannagl M."/>
            <person name="Cheung F."/>
            <person name="De Mita S."/>
            <person name="Krishnakumar V."/>
            <person name="Gundlach H."/>
            <person name="Zhou S."/>
            <person name="Mudge J."/>
            <person name="Bharti A.K."/>
            <person name="Murray J.D."/>
            <person name="Naoumkina M.A."/>
            <person name="Rosen B."/>
            <person name="Silverstein K.A."/>
            <person name="Tang H."/>
            <person name="Rombauts S."/>
            <person name="Zhao P.X."/>
            <person name="Zhou P."/>
            <person name="Barbe V."/>
            <person name="Bardou P."/>
            <person name="Bechner M."/>
            <person name="Bellec A."/>
            <person name="Berger A."/>
            <person name="Berges H."/>
            <person name="Bidwell S."/>
            <person name="Bisseling T."/>
            <person name="Choisne N."/>
            <person name="Couloux A."/>
            <person name="Denny R."/>
            <person name="Deshpande S."/>
            <person name="Dai X."/>
            <person name="Doyle J.J."/>
            <person name="Dudez A.M."/>
            <person name="Farmer A.D."/>
            <person name="Fouteau S."/>
            <person name="Franken C."/>
            <person name="Gibelin C."/>
            <person name="Gish J."/>
            <person name="Goldstein S."/>
            <person name="Gonzalez A.J."/>
            <person name="Green P.J."/>
            <person name="Hallab A."/>
            <person name="Hartog M."/>
            <person name="Hua A."/>
            <person name="Humphray S.J."/>
            <person name="Jeong D.H."/>
            <person name="Jing Y."/>
            <person name="Jocker A."/>
            <person name="Kenton S.M."/>
            <person name="Kim D.J."/>
            <person name="Klee K."/>
            <person name="Lai H."/>
            <person name="Lang C."/>
            <person name="Lin S."/>
            <person name="Macmil S.L."/>
            <person name="Magdelenat G."/>
            <person name="Matthews L."/>
            <person name="McCorrison J."/>
            <person name="Monaghan E.L."/>
            <person name="Mun J.H."/>
            <person name="Najar F.Z."/>
            <person name="Nicholson C."/>
            <person name="Noirot C."/>
            <person name="O'Bleness M."/>
            <person name="Paule C.R."/>
            <person name="Poulain J."/>
            <person name="Prion F."/>
            <person name="Qin B."/>
            <person name="Qu C."/>
            <person name="Retzel E.F."/>
            <person name="Riddle C."/>
            <person name="Sallet E."/>
            <person name="Samain S."/>
            <person name="Samson N."/>
            <person name="Sanders I."/>
            <person name="Saurat O."/>
            <person name="Scarpelli C."/>
            <person name="Schiex T."/>
            <person name="Segurens B."/>
            <person name="Severin A.J."/>
            <person name="Sherrier D.J."/>
            <person name="Shi R."/>
            <person name="Sims S."/>
            <person name="Singer S.R."/>
            <person name="Sinharoy S."/>
            <person name="Sterck L."/>
            <person name="Viollet A."/>
            <person name="Wang B.B."/>
            <person name="Wang K."/>
            <person name="Wang M."/>
            <person name="Wang X."/>
            <person name="Warfsmann J."/>
            <person name="Weissenbach J."/>
            <person name="White D.D."/>
            <person name="White J.D."/>
            <person name="Wiley G.B."/>
            <person name="Wincker P."/>
            <person name="Xing Y."/>
            <person name="Yang L."/>
            <person name="Yao Z."/>
            <person name="Ying F."/>
            <person name="Zhai J."/>
            <person name="Zhou L."/>
            <person name="Zuber A."/>
            <person name="Denarie J."/>
            <person name="Dixon R.A."/>
            <person name="May G.D."/>
            <person name="Schwartz D.C."/>
            <person name="Rogers J."/>
            <person name="Quetier F."/>
            <person name="Town C.D."/>
            <person name="Roe B.A."/>
        </authorList>
    </citation>
    <scope>NUCLEOTIDE SEQUENCE [LARGE SCALE GENOMIC DNA]</scope>
    <source>
        <strain evidence="15">A17</strain>
        <strain evidence="16 17">cv. Jemalong A17</strain>
    </source>
</reference>
<evidence type="ECO:0000256" key="5">
    <source>
        <dbReference type="ARBA" id="ARBA00022741"/>
    </source>
</evidence>
<reference evidence="16" key="3">
    <citation type="submission" date="2015-04" db="UniProtKB">
        <authorList>
            <consortium name="EnsemblPlants"/>
        </authorList>
    </citation>
    <scope>IDENTIFICATION</scope>
    <source>
        <strain evidence="16">cv. Jemalong A17</strain>
    </source>
</reference>
<keyword evidence="5" id="KW-0547">Nucleotide-binding</keyword>
<evidence type="ECO:0000256" key="11">
    <source>
        <dbReference type="SAM" id="Phobius"/>
    </source>
</evidence>
<dbReference type="GO" id="GO:0005524">
    <property type="term" value="F:ATP binding"/>
    <property type="evidence" value="ECO:0007669"/>
    <property type="project" value="UniProtKB-KW"/>
</dbReference>
<evidence type="ECO:0000256" key="4">
    <source>
        <dbReference type="ARBA" id="ARBA00022729"/>
    </source>
</evidence>
<keyword evidence="4 12" id="KW-0732">Signal</keyword>
<evidence type="ECO:0000256" key="7">
    <source>
        <dbReference type="ARBA" id="ARBA00022989"/>
    </source>
</evidence>
<dbReference type="PROSITE" id="PS51782">
    <property type="entry name" value="LYSM"/>
    <property type="match status" value="1"/>
</dbReference>
<dbReference type="PROSITE" id="PS50011">
    <property type="entry name" value="PROTEIN_KINASE_DOM"/>
    <property type="match status" value="1"/>
</dbReference>
<evidence type="ECO:0000256" key="6">
    <source>
        <dbReference type="ARBA" id="ARBA00022840"/>
    </source>
</evidence>
<dbReference type="Pfam" id="PF23446">
    <property type="entry name" value="LysM1_NFP_LYK"/>
    <property type="match status" value="1"/>
</dbReference>
<accession>A0A0C3VJU2</accession>
<feature type="domain" description="LysM" evidence="14">
    <location>
        <begin position="187"/>
        <end position="231"/>
    </location>
</feature>
<evidence type="ECO:0000259" key="14">
    <source>
        <dbReference type="PROSITE" id="PS51782"/>
    </source>
</evidence>
<dbReference type="Pfam" id="PF00069">
    <property type="entry name" value="Pkinase"/>
    <property type="match status" value="1"/>
</dbReference>
<dbReference type="InterPro" id="IPR056563">
    <property type="entry name" value="LysM3_LYK4_5"/>
</dbReference>
<keyword evidence="15" id="KW-0808">Transferase</keyword>
<dbReference type="PANTHER" id="PTHR45927:SF6">
    <property type="entry name" value="PROTEIN LYK5"/>
    <property type="match status" value="1"/>
</dbReference>
<dbReference type="OrthoDB" id="4062651at2759"/>
<dbReference type="Gene3D" id="1.10.510.10">
    <property type="entry name" value="Transferase(Phosphotransferase) domain 1"/>
    <property type="match status" value="1"/>
</dbReference>
<dbReference type="InterPro" id="IPR056561">
    <property type="entry name" value="NFP_LYK_LysM1"/>
</dbReference>
<reference evidence="15 17" key="2">
    <citation type="journal article" date="2014" name="BMC Genomics">
        <title>An improved genome release (version Mt4.0) for the model legume Medicago truncatula.</title>
        <authorList>
            <person name="Tang H."/>
            <person name="Krishnakumar V."/>
            <person name="Bidwell S."/>
            <person name="Rosen B."/>
            <person name="Chan A."/>
            <person name="Zhou S."/>
            <person name="Gentzbittel L."/>
            <person name="Childs K.L."/>
            <person name="Yandell M."/>
            <person name="Gundlach H."/>
            <person name="Mayer K.F."/>
            <person name="Schwartz D.C."/>
            <person name="Town C.D."/>
        </authorList>
    </citation>
    <scope>GENOME REANNOTATION</scope>
    <source>
        <strain evidence="16 17">cv. Jemalong A17</strain>
    </source>
</reference>
<feature type="chain" id="PRO_5014572719" evidence="12">
    <location>
        <begin position="26"/>
        <end position="656"/>
    </location>
</feature>
<dbReference type="Gene3D" id="3.30.200.20">
    <property type="entry name" value="Phosphorylase Kinase, domain 1"/>
    <property type="match status" value="1"/>
</dbReference>
<keyword evidence="9" id="KW-1015">Disulfide bond</keyword>
<dbReference type="GO" id="GO:0004672">
    <property type="term" value="F:protein kinase activity"/>
    <property type="evidence" value="ECO:0007669"/>
    <property type="project" value="InterPro"/>
</dbReference>
<gene>
    <name evidence="16" type="primary">11429042</name>
    <name evidence="15" type="ordered locus">MTR_3g080170</name>
</gene>
<dbReference type="InterPro" id="IPR011009">
    <property type="entry name" value="Kinase-like_dom_sf"/>
</dbReference>
<dbReference type="GO" id="GO:0051707">
    <property type="term" value="P:response to other organism"/>
    <property type="evidence" value="ECO:0007669"/>
    <property type="project" value="UniProtKB-ARBA"/>
</dbReference>
<dbReference type="eggNOG" id="ENOG502QSFN">
    <property type="taxonomic scope" value="Eukaryota"/>
</dbReference>
<evidence type="ECO:0000256" key="2">
    <source>
        <dbReference type="ARBA" id="ARBA00022475"/>
    </source>
</evidence>
<keyword evidence="2" id="KW-1003">Cell membrane</keyword>
<feature type="signal peptide" evidence="12">
    <location>
        <begin position="1"/>
        <end position="25"/>
    </location>
</feature>
<dbReference type="InterPro" id="IPR052611">
    <property type="entry name" value="Plant_RLK_LysM"/>
</dbReference>
<keyword evidence="15" id="KW-0418">Kinase</keyword>
<name>G7J6Q7_MEDTR</name>
<sequence length="656" mass="73344">MVTLFSATILTLILLLNFHIPQTKSQQEYLDNHQLDCDDPSKSTYGNICNSINSCQSYLTFKSSPPHYNTPATIAYLLNSTVPLIANANNISYVDPIPTDTMITVPVNCYCSGHYYQHNSSYTLKTEDENYFTLANNTYESLTTCQALDAQNIYGLTNLTAGLNMHVPLRCACPTSKQIENGFKYILTYLVSEGEYPELIAEIFGVDSQSVLDANKLIEDQVIFYFTPLMVPLKDKPPTKIQRTLPPPSTPLSKPHVENLARNKDSSSSKKWVVVGIAVGAAFLLLIFFVLLFCFCQQHKNKKKLSSAATKTTTEEVSNTNTSITNPSFSLCSEGLRYAFESLTVYEFEELHKATSFFSEANRIRGSSAYRASLKGDDAAVKVLKGDVSVEINILRRINHANITRISGLSVHKGSTYLVYEFAENGSLDDWIHFSKCINSVALTWKQRVQIAQDVADALNYLHNYVNPPHIHKNLKSDNVLLDGNFRGKLCNFGLARVVDDYDFGEEGFQFTRHVVGTHGYMPPEYIENGLVSPKMDVFAFGVVMLELLSGREAIVGDKNGGEKRLSAVVSEVLEGDNVREKLHAFMDPTLRGEYPLNMGYSMAEIAKRCVANYHNLRPNVSEVLVILSKIQSSSVNRDPSDVMEKTFDQISDWKI</sequence>
<evidence type="ECO:0000256" key="12">
    <source>
        <dbReference type="SAM" id="SignalP"/>
    </source>
</evidence>
<evidence type="ECO:0000313" key="17">
    <source>
        <dbReference type="Proteomes" id="UP000002051"/>
    </source>
</evidence>
<keyword evidence="3 11" id="KW-0812">Transmembrane</keyword>
<dbReference type="SUPFAM" id="SSF56112">
    <property type="entry name" value="Protein kinase-like (PK-like)"/>
    <property type="match status" value="1"/>
</dbReference>
<dbReference type="InterPro" id="IPR018392">
    <property type="entry name" value="LysM"/>
</dbReference>
<dbReference type="InterPro" id="IPR056562">
    <property type="entry name" value="LysM2_CERK1_LYK3_4_5"/>
</dbReference>
<dbReference type="Pfam" id="PF23472">
    <property type="entry name" value="LysM2_CERK1_LYK3_4_5"/>
    <property type="match status" value="1"/>
</dbReference>
<evidence type="ECO:0000313" key="16">
    <source>
        <dbReference type="EnsemblPlants" id="AES71639"/>
    </source>
</evidence>
<keyword evidence="8 11" id="KW-0472">Membrane</keyword>
<dbReference type="Pfam" id="PF23473">
    <property type="entry name" value="LysM3_LYK4_5"/>
    <property type="match status" value="1"/>
</dbReference>
<dbReference type="KEGG" id="mtr:11429042"/>
<keyword evidence="7 11" id="KW-1133">Transmembrane helix</keyword>
<evidence type="ECO:0000256" key="8">
    <source>
        <dbReference type="ARBA" id="ARBA00023136"/>
    </source>
</evidence>
<dbReference type="EnsemblPlants" id="AES71639">
    <property type="protein sequence ID" value="AES71639"/>
    <property type="gene ID" value="MTR_3g080170"/>
</dbReference>
<comment type="subcellular location">
    <subcellularLocation>
        <location evidence="1">Cell membrane</location>
        <topology evidence="1">Single-pass membrane protein</topology>
    </subcellularLocation>
</comment>
<dbReference type="EMBL" id="CM001219">
    <property type="protein sequence ID" value="AES71639.2"/>
    <property type="molecule type" value="Genomic_DNA"/>
</dbReference>
<feature type="domain" description="Protein kinase" evidence="13">
    <location>
        <begin position="299"/>
        <end position="631"/>
    </location>
</feature>
<evidence type="ECO:0000256" key="3">
    <source>
        <dbReference type="ARBA" id="ARBA00022692"/>
    </source>
</evidence>
<evidence type="ECO:0000313" key="15">
    <source>
        <dbReference type="EMBL" id="AES71639.2"/>
    </source>
</evidence>
<keyword evidence="6" id="KW-0067">ATP-binding</keyword>
<dbReference type="PANTHER" id="PTHR45927">
    <property type="entry name" value="LYSM-DOMAIN RECEPTOR-LIKE KINASE-RELATED"/>
    <property type="match status" value="1"/>
</dbReference>
<protein>
    <submittedName>
        <fullName evidence="15">LysM type receptor kinase</fullName>
    </submittedName>
</protein>
<keyword evidence="15" id="KW-0675">Receptor</keyword>
<feature type="transmembrane region" description="Helical" evidence="11">
    <location>
        <begin position="272"/>
        <end position="296"/>
    </location>
</feature>
<proteinExistence type="predicted"/>